<name>A0A6U3UB93_9STRA</name>
<protein>
    <recommendedName>
        <fullName evidence="3">Peptidase C14 caspase domain-containing protein</fullName>
    </recommendedName>
</protein>
<dbReference type="InterPro" id="IPR050452">
    <property type="entry name" value="Metacaspase"/>
</dbReference>
<evidence type="ECO:0000259" key="3">
    <source>
        <dbReference type="Pfam" id="PF00656"/>
    </source>
</evidence>
<sequence length="683" mass="75182">MGTTASKDEADLDDVNFTPQVEKNERRSRDLTPMKKGNASGFQGPDGPDHNRINSIGDSDEKTEHTSTSSHDGMNDDTGKRNAPVPTSVRSYPVPDDMVQVNLAMADLMAYLQVVANNSANLPLTRRDDPELGRTVSTLTADEYAMKSAAFIPSSVRIIGGSFLKYGRVWDLPTSEEFKPSDGAQEPGVSHGGACCNAFLKVLYDAENETNDFDQNDLMNPANLFNDDESTLAGNTVTSSKSFETLTDMTLNTTITWAELLRKMKAEIRGNGFAQVPTITTSRKFDLNKPFSLFPPTFNTKVHKKRSLLIGCNYGESEHESLKACHDDIRSMKDYIVNVHGFPEAKGLMTVLLDDGSHTPPTHQNIIEAFKTLSEQTQPGDAVFVQFSGHGGRLLDSAVNGGTDTYDEVIIPSDFSKCGVIRDTLIFKTLLAPMRSGVTVTFFVDCCDTGMMLDLPYSWTTRNDRLESAAKMSLNDDFSFVRFLKVVKTLYESSKFTQLGNTVGSVLKAKGPNNTHDNTREINDRDDDSIADDSIAVGSLMTVDDNDDETKMTRESNTRGNRGGFYSLLASCTTPSGEVAKKSGNMDKRRDFNDADSSTIDTKPKTQNLFQQVLNCTLNAPAEDSDDDETFNPAHNEYEDDHTFDGASLDQSLSLGDASTYMTCESATDVSLEKPRGRSRYRR</sequence>
<feature type="compositionally biased region" description="Basic and acidic residues" evidence="2">
    <location>
        <begin position="22"/>
        <end position="33"/>
    </location>
</feature>
<feature type="region of interest" description="Disordered" evidence="2">
    <location>
        <begin position="1"/>
        <end position="91"/>
    </location>
</feature>
<comment type="similarity">
    <text evidence="1">Belongs to the peptidase C14B family.</text>
</comment>
<evidence type="ECO:0000313" key="4">
    <source>
        <dbReference type="EMBL" id="CAD9322424.1"/>
    </source>
</evidence>
<dbReference type="GO" id="GO:0004197">
    <property type="term" value="F:cysteine-type endopeptidase activity"/>
    <property type="evidence" value="ECO:0007669"/>
    <property type="project" value="InterPro"/>
</dbReference>
<dbReference type="AlphaFoldDB" id="A0A6U3UB93"/>
<dbReference type="InterPro" id="IPR011600">
    <property type="entry name" value="Pept_C14_caspase"/>
</dbReference>
<dbReference type="Pfam" id="PF00656">
    <property type="entry name" value="Peptidase_C14"/>
    <property type="match status" value="1"/>
</dbReference>
<feature type="region of interest" description="Disordered" evidence="2">
    <location>
        <begin position="508"/>
        <end position="527"/>
    </location>
</feature>
<evidence type="ECO:0000256" key="2">
    <source>
        <dbReference type="SAM" id="MobiDB-lite"/>
    </source>
</evidence>
<dbReference type="PANTHER" id="PTHR48104:SF30">
    <property type="entry name" value="METACASPASE-1"/>
    <property type="match status" value="1"/>
</dbReference>
<accession>A0A6U3UB93</accession>
<dbReference type="GO" id="GO:0006508">
    <property type="term" value="P:proteolysis"/>
    <property type="evidence" value="ECO:0007669"/>
    <property type="project" value="InterPro"/>
</dbReference>
<gene>
    <name evidence="4" type="ORF">DBRI1063_LOCUS7020</name>
</gene>
<evidence type="ECO:0000256" key="1">
    <source>
        <dbReference type="ARBA" id="ARBA00009005"/>
    </source>
</evidence>
<reference evidence="4" key="1">
    <citation type="submission" date="2021-01" db="EMBL/GenBank/DDBJ databases">
        <authorList>
            <person name="Corre E."/>
            <person name="Pelletier E."/>
            <person name="Niang G."/>
            <person name="Scheremetjew M."/>
            <person name="Finn R."/>
            <person name="Kale V."/>
            <person name="Holt S."/>
            <person name="Cochrane G."/>
            <person name="Meng A."/>
            <person name="Brown T."/>
            <person name="Cohen L."/>
        </authorList>
    </citation>
    <scope>NUCLEOTIDE SEQUENCE</scope>
    <source>
        <strain evidence="4">Pop2</strain>
    </source>
</reference>
<dbReference type="GO" id="GO:0005737">
    <property type="term" value="C:cytoplasm"/>
    <property type="evidence" value="ECO:0007669"/>
    <property type="project" value="TreeGrafter"/>
</dbReference>
<organism evidence="4">
    <name type="scientific">Ditylum brightwellii</name>
    <dbReference type="NCBI Taxonomy" id="49249"/>
    <lineage>
        <taxon>Eukaryota</taxon>
        <taxon>Sar</taxon>
        <taxon>Stramenopiles</taxon>
        <taxon>Ochrophyta</taxon>
        <taxon>Bacillariophyta</taxon>
        <taxon>Mediophyceae</taxon>
        <taxon>Lithodesmiophycidae</taxon>
        <taxon>Lithodesmiales</taxon>
        <taxon>Lithodesmiaceae</taxon>
        <taxon>Ditylum</taxon>
    </lineage>
</organism>
<feature type="domain" description="Peptidase C14 caspase" evidence="3">
    <location>
        <begin position="305"/>
        <end position="482"/>
    </location>
</feature>
<feature type="region of interest" description="Disordered" evidence="2">
    <location>
        <begin position="576"/>
        <end position="597"/>
    </location>
</feature>
<dbReference type="EMBL" id="HBGN01010978">
    <property type="protein sequence ID" value="CAD9322424.1"/>
    <property type="molecule type" value="Transcribed_RNA"/>
</dbReference>
<dbReference type="PANTHER" id="PTHR48104">
    <property type="entry name" value="METACASPASE-4"/>
    <property type="match status" value="1"/>
</dbReference>
<proteinExistence type="inferred from homology"/>
<feature type="compositionally biased region" description="Basic and acidic residues" evidence="2">
    <location>
        <begin position="579"/>
        <end position="593"/>
    </location>
</feature>
<dbReference type="Gene3D" id="3.40.50.12660">
    <property type="match status" value="2"/>
</dbReference>
<feature type="region of interest" description="Disordered" evidence="2">
    <location>
        <begin position="620"/>
        <end position="651"/>
    </location>
</feature>